<sequence>MSVRNWWKGTCFALVCIGALSGCAPGQQPSSLSTAATATVIDEHANWKPLEQAILASSTATLYKIKSSVSLKNGSMHTSYTAYGTVNLPDKMLLSVHENNFNISFFQQGQVAYADENGTWTHTDAVTNLDAYGGYVPLVQTAAKQQLRLIQLKKVFVVNEYCNVYQVTVPQSLVQPPAFLEKLEDLQPVDTSSNQSIQYTFYVGQKTGKLREVQTQSINSVDEVGPVSTATDTTFFDIDDEKNTEIQVPLALAKTLEHDAQ</sequence>
<evidence type="ECO:0000256" key="1">
    <source>
        <dbReference type="SAM" id="SignalP"/>
    </source>
</evidence>
<keyword evidence="3" id="KW-1185">Reference proteome</keyword>
<keyword evidence="1" id="KW-0732">Signal</keyword>
<evidence type="ECO:0000313" key="2">
    <source>
        <dbReference type="EMBL" id="MFD1674739.1"/>
    </source>
</evidence>
<evidence type="ECO:0008006" key="4">
    <source>
        <dbReference type="Google" id="ProtNLM"/>
    </source>
</evidence>
<evidence type="ECO:0000313" key="3">
    <source>
        <dbReference type="Proteomes" id="UP001597079"/>
    </source>
</evidence>
<organism evidence="2 3">
    <name type="scientific">Alicyclobacillus fodiniaquatilis</name>
    <dbReference type="NCBI Taxonomy" id="1661150"/>
    <lineage>
        <taxon>Bacteria</taxon>
        <taxon>Bacillati</taxon>
        <taxon>Bacillota</taxon>
        <taxon>Bacilli</taxon>
        <taxon>Bacillales</taxon>
        <taxon>Alicyclobacillaceae</taxon>
        <taxon>Alicyclobacillus</taxon>
    </lineage>
</organism>
<reference evidence="3" key="1">
    <citation type="journal article" date="2019" name="Int. J. Syst. Evol. Microbiol.">
        <title>The Global Catalogue of Microorganisms (GCM) 10K type strain sequencing project: providing services to taxonomists for standard genome sequencing and annotation.</title>
        <authorList>
            <consortium name="The Broad Institute Genomics Platform"/>
            <consortium name="The Broad Institute Genome Sequencing Center for Infectious Disease"/>
            <person name="Wu L."/>
            <person name="Ma J."/>
        </authorList>
    </citation>
    <scope>NUCLEOTIDE SEQUENCE [LARGE SCALE GENOMIC DNA]</scope>
    <source>
        <strain evidence="3">CGMCC 1.12286</strain>
    </source>
</reference>
<name>A0ABW4JG62_9BACL</name>
<dbReference type="Proteomes" id="UP001597079">
    <property type="component" value="Unassembled WGS sequence"/>
</dbReference>
<dbReference type="EMBL" id="JBHUCX010000020">
    <property type="protein sequence ID" value="MFD1674739.1"/>
    <property type="molecule type" value="Genomic_DNA"/>
</dbReference>
<accession>A0ABW4JG62</accession>
<comment type="caution">
    <text evidence="2">The sequence shown here is derived from an EMBL/GenBank/DDBJ whole genome shotgun (WGS) entry which is preliminary data.</text>
</comment>
<dbReference type="PROSITE" id="PS51257">
    <property type="entry name" value="PROKAR_LIPOPROTEIN"/>
    <property type="match status" value="1"/>
</dbReference>
<feature type="chain" id="PRO_5047148061" description="Outer membrane lipoprotein-sorting protein" evidence="1">
    <location>
        <begin position="25"/>
        <end position="261"/>
    </location>
</feature>
<feature type="signal peptide" evidence="1">
    <location>
        <begin position="1"/>
        <end position="24"/>
    </location>
</feature>
<dbReference type="RefSeq" id="WP_377942593.1">
    <property type="nucleotide sequence ID" value="NZ_JBHUCX010000020.1"/>
</dbReference>
<proteinExistence type="predicted"/>
<gene>
    <name evidence="2" type="ORF">ACFSB2_08495</name>
</gene>
<protein>
    <recommendedName>
        <fullName evidence="4">Outer membrane lipoprotein-sorting protein</fullName>
    </recommendedName>
</protein>